<dbReference type="Gene3D" id="3.90.950.20">
    <property type="entry name" value="CinA-like"/>
    <property type="match status" value="1"/>
</dbReference>
<dbReference type="Pfam" id="PF02464">
    <property type="entry name" value="CinA"/>
    <property type="match status" value="1"/>
</dbReference>
<dbReference type="InterPro" id="IPR036425">
    <property type="entry name" value="MoaB/Mog-like_dom_sf"/>
</dbReference>
<dbReference type="PANTHER" id="PTHR13939:SF0">
    <property type="entry name" value="NMN AMIDOHYDROLASE-LIKE PROTEIN YFAY"/>
    <property type="match status" value="1"/>
</dbReference>
<evidence type="ECO:0000313" key="4">
    <source>
        <dbReference type="Proteomes" id="UP000293638"/>
    </source>
</evidence>
<proteinExistence type="inferred from homology"/>
<dbReference type="EMBL" id="SGXD01000003">
    <property type="protein sequence ID" value="RZS86929.1"/>
    <property type="molecule type" value="Genomic_DNA"/>
</dbReference>
<evidence type="ECO:0000259" key="2">
    <source>
        <dbReference type="SMART" id="SM00852"/>
    </source>
</evidence>
<dbReference type="Gene3D" id="3.40.980.10">
    <property type="entry name" value="MoaB/Mog-like domain"/>
    <property type="match status" value="1"/>
</dbReference>
<evidence type="ECO:0000313" key="3">
    <source>
        <dbReference type="EMBL" id="RZS86929.1"/>
    </source>
</evidence>
<reference evidence="3 4" key="1">
    <citation type="submission" date="2019-02" db="EMBL/GenBank/DDBJ databases">
        <title>Genomic Encyclopedia of Type Strains, Phase IV (KMG-IV): sequencing the most valuable type-strain genomes for metagenomic binning, comparative biology and taxonomic classification.</title>
        <authorList>
            <person name="Goeker M."/>
        </authorList>
    </citation>
    <scope>NUCLEOTIDE SEQUENCE [LARGE SCALE GENOMIC DNA]</scope>
    <source>
        <strain evidence="3 4">DSM 45622</strain>
    </source>
</reference>
<dbReference type="Proteomes" id="UP000293638">
    <property type="component" value="Unassembled WGS sequence"/>
</dbReference>
<dbReference type="CDD" id="cd00885">
    <property type="entry name" value="cinA"/>
    <property type="match status" value="1"/>
</dbReference>
<dbReference type="InterPro" id="IPR050101">
    <property type="entry name" value="CinA"/>
</dbReference>
<dbReference type="InterPro" id="IPR008136">
    <property type="entry name" value="CinA_C"/>
</dbReference>
<dbReference type="PANTHER" id="PTHR13939">
    <property type="entry name" value="NICOTINAMIDE-NUCLEOTIDE AMIDOHYDROLASE PNCC"/>
    <property type="match status" value="1"/>
</dbReference>
<dbReference type="Pfam" id="PF00994">
    <property type="entry name" value="MoCF_biosynth"/>
    <property type="match status" value="1"/>
</dbReference>
<dbReference type="NCBIfam" id="TIGR00199">
    <property type="entry name" value="PncC_domain"/>
    <property type="match status" value="1"/>
</dbReference>
<dbReference type="SUPFAM" id="SSF142433">
    <property type="entry name" value="CinA-like"/>
    <property type="match status" value="1"/>
</dbReference>
<protein>
    <recommendedName>
        <fullName evidence="1">CinA-like protein</fullName>
    </recommendedName>
</protein>
<feature type="domain" description="MoaB/Mog" evidence="2">
    <location>
        <begin position="5"/>
        <end position="171"/>
    </location>
</feature>
<dbReference type="RefSeq" id="WP_130493136.1">
    <property type="nucleotide sequence ID" value="NZ_SGXD01000003.1"/>
</dbReference>
<dbReference type="InterPro" id="IPR001453">
    <property type="entry name" value="MoaB/Mog_dom"/>
</dbReference>
<comment type="caution">
    <text evidence="3">The sequence shown here is derived from an EMBL/GenBank/DDBJ whole genome shotgun (WGS) entry which is preliminary data.</text>
</comment>
<gene>
    <name evidence="3" type="ORF">EV189_2347</name>
</gene>
<dbReference type="AlphaFoldDB" id="A0A4Q7NNW2"/>
<name>A0A4Q7NNW2_9ACTN</name>
<dbReference type="OrthoDB" id="1253990at2"/>
<keyword evidence="4" id="KW-1185">Reference proteome</keyword>
<evidence type="ECO:0000256" key="1">
    <source>
        <dbReference type="HAMAP-Rule" id="MF_00226"/>
    </source>
</evidence>
<sequence length="402" mass="40539">MPSAEVVCVGDELLSGRVTDTNSGWLGARLAEAGWRLVRVATVPDELDAVADAVAAACARVPLVLVTGGLGGTSDDLTREALARVAGRPVVRDPRLEQALRDRYAKRAAEPPAGALAMADVVEGAEVLANPAGTAPGLRLRVGGAQVVALPGVPAEVRAIAAASVLPGLAGGERTTTSLWLPLADEAAVGDALGPLEAALPDGVRLGYLAGGGSTEVRLTGLPEVVAPLAARARTQLRAALPAALVLDEPLPASVLAVLRGAGETLAVAESLTGGLVTAALVAVPGASAVLRAGVVSYATELKAGLLGVDAGLLAERGAVDPDVARQMAEGVRLRTGATWGVATTGVAGPEPQDGRPVGEVHVAAAREGEVRVRSVQLRGDRDRVRTTAVVTALVLLREAIQ</sequence>
<dbReference type="HAMAP" id="MF_00226_B">
    <property type="entry name" value="CinA_B"/>
    <property type="match status" value="1"/>
</dbReference>
<dbReference type="SMART" id="SM00852">
    <property type="entry name" value="MoCF_biosynth"/>
    <property type="match status" value="1"/>
</dbReference>
<comment type="similarity">
    <text evidence="1">Belongs to the CinA family.</text>
</comment>
<dbReference type="SUPFAM" id="SSF53218">
    <property type="entry name" value="Molybdenum cofactor biosynthesis proteins"/>
    <property type="match status" value="1"/>
</dbReference>
<dbReference type="InterPro" id="IPR036653">
    <property type="entry name" value="CinA-like_C"/>
</dbReference>
<organism evidence="3 4">
    <name type="scientific">Motilibacter rhizosphaerae</name>
    <dbReference type="NCBI Taxonomy" id="598652"/>
    <lineage>
        <taxon>Bacteria</taxon>
        <taxon>Bacillati</taxon>
        <taxon>Actinomycetota</taxon>
        <taxon>Actinomycetes</taxon>
        <taxon>Motilibacterales</taxon>
        <taxon>Motilibacteraceae</taxon>
        <taxon>Motilibacter</taxon>
    </lineage>
</organism>
<dbReference type="InterPro" id="IPR008135">
    <property type="entry name" value="Competence-induced_CinA"/>
</dbReference>
<accession>A0A4Q7NNW2</accession>
<dbReference type="PIRSF" id="PIRSF006728">
    <property type="entry name" value="CinA"/>
    <property type="match status" value="1"/>
</dbReference>